<evidence type="ECO:0000313" key="4">
    <source>
        <dbReference type="Proteomes" id="UP000011566"/>
    </source>
</evidence>
<sequence length="528" mass="56344">MNTRRAVGGVVGLAVLLGAAYVARPWLQWLVYGLYTTPTAWVFVPVGLAAVAYFGVSFESSEANRPLGIALGLVVVAVIVLSSVGGLYAQTTLADRTMAGATPTQGLSPADADHPRVVTRNVSDNYAANTLQLSRYRVSNPDVTFRNGTPYWSYALSPDGVRNHFALKQDGTVLVNMSAQNAKVETVRGELEAGIGTAWYNNYRWNVLKQGQYLVDYGDPFMVPHRNESYIAVPYTKPSFHVRALPVPLPYTVPEWGGVALVAPDGSVTDLSPAEARSNPVLRGQKLVPFDLTRERVTATKYRNGILNTLPVVGSHTDEIEVATTPGSGNEQPYLVPTRNGTKYVVAVEPFGDAQGLREVWEIDGRTGEASVYRGPSGESLFGPRKAADYVRQASRTTDWNRFSPAEPLPVAVDGRLYWMVKVVPEGGSGVSYVAFVNAESSNVQETASTAAVEEFLRGNRSAAQSVSDGGPNASAGGPRNATTAGGGNVSLVVEKRAPNGSVVATMTVYENESVSIEPARNGTTAAG</sequence>
<dbReference type="EMBL" id="AOMB01000014">
    <property type="protein sequence ID" value="EMA39996.1"/>
    <property type="molecule type" value="Genomic_DNA"/>
</dbReference>
<evidence type="ECO:0000313" key="3">
    <source>
        <dbReference type="EMBL" id="EMA39996.1"/>
    </source>
</evidence>
<keyword evidence="2" id="KW-0812">Transmembrane</keyword>
<name>M0M2V5_9EURY</name>
<gene>
    <name evidence="3" type="ORF">C447_05573</name>
</gene>
<feature type="transmembrane region" description="Helical" evidence="2">
    <location>
        <begin position="68"/>
        <end position="89"/>
    </location>
</feature>
<dbReference type="OrthoDB" id="203750at2157"/>
<dbReference type="AlphaFoldDB" id="M0M2V5"/>
<feature type="transmembrane region" description="Helical" evidence="2">
    <location>
        <begin position="38"/>
        <end position="56"/>
    </location>
</feature>
<comment type="caution">
    <text evidence="3">The sequence shown here is derived from an EMBL/GenBank/DDBJ whole genome shotgun (WGS) entry which is preliminary data.</text>
</comment>
<organism evidence="3 4">
    <name type="scientific">Halococcus hamelinensis 100A6</name>
    <dbReference type="NCBI Taxonomy" id="1132509"/>
    <lineage>
        <taxon>Archaea</taxon>
        <taxon>Methanobacteriati</taxon>
        <taxon>Methanobacteriota</taxon>
        <taxon>Stenosarchaea group</taxon>
        <taxon>Halobacteria</taxon>
        <taxon>Halobacteriales</taxon>
        <taxon>Halococcaceae</taxon>
        <taxon>Halococcus</taxon>
    </lineage>
</organism>
<dbReference type="RefSeq" id="WP_007691692.1">
    <property type="nucleotide sequence ID" value="NZ_AJRK01000383.1"/>
</dbReference>
<feature type="region of interest" description="Disordered" evidence="1">
    <location>
        <begin position="462"/>
        <end position="487"/>
    </location>
</feature>
<accession>M0M2V5</accession>
<keyword evidence="2" id="KW-1133">Transmembrane helix</keyword>
<dbReference type="eggNOG" id="arCOG03942">
    <property type="taxonomic scope" value="Archaea"/>
</dbReference>
<proteinExistence type="predicted"/>
<evidence type="ECO:0000256" key="1">
    <source>
        <dbReference type="SAM" id="MobiDB-lite"/>
    </source>
</evidence>
<keyword evidence="4" id="KW-1185">Reference proteome</keyword>
<evidence type="ECO:0000256" key="2">
    <source>
        <dbReference type="SAM" id="Phobius"/>
    </source>
</evidence>
<dbReference type="PATRIC" id="fig|1132509.6.peg.1280"/>
<reference evidence="3 4" key="1">
    <citation type="journal article" date="2014" name="PLoS Genet.">
        <title>Phylogenetically driven sequencing of extremely halophilic archaea reveals strategies for static and dynamic osmo-response.</title>
        <authorList>
            <person name="Becker E.A."/>
            <person name="Seitzer P.M."/>
            <person name="Tritt A."/>
            <person name="Larsen D."/>
            <person name="Krusor M."/>
            <person name="Yao A.I."/>
            <person name="Wu D."/>
            <person name="Madern D."/>
            <person name="Eisen J.A."/>
            <person name="Darling A.E."/>
            <person name="Facciotti M.T."/>
        </authorList>
    </citation>
    <scope>NUCLEOTIDE SEQUENCE [LARGE SCALE GENOMIC DNA]</scope>
    <source>
        <strain evidence="3 4">100A6</strain>
    </source>
</reference>
<keyword evidence="2" id="KW-0472">Membrane</keyword>
<dbReference type="Proteomes" id="UP000011566">
    <property type="component" value="Unassembled WGS sequence"/>
</dbReference>
<protein>
    <submittedName>
        <fullName evidence="3">Uncharacterized protein</fullName>
    </submittedName>
</protein>